<evidence type="ECO:0000256" key="1">
    <source>
        <dbReference type="SAM" id="Phobius"/>
    </source>
</evidence>
<dbReference type="InterPro" id="IPR036938">
    <property type="entry name" value="PAP2/HPO_sf"/>
</dbReference>
<organism evidence="3 5">
    <name type="scientific">Limosilactobacillus antri DSM 16041</name>
    <dbReference type="NCBI Taxonomy" id="525309"/>
    <lineage>
        <taxon>Bacteria</taxon>
        <taxon>Bacillati</taxon>
        <taxon>Bacillota</taxon>
        <taxon>Bacilli</taxon>
        <taxon>Lactobacillales</taxon>
        <taxon>Lactobacillaceae</taxon>
        <taxon>Limosilactobacillus</taxon>
    </lineage>
</organism>
<comment type="caution">
    <text evidence="3">The sequence shown here is derived from an EMBL/GenBank/DDBJ whole genome shotgun (WGS) entry which is preliminary data.</text>
</comment>
<reference evidence="4 6" key="2">
    <citation type="journal article" date="2015" name="Genome Announc.">
        <title>Expanding the biotechnology potential of lactobacilli through comparative genomics of 213 strains and associated genera.</title>
        <authorList>
            <person name="Sun Z."/>
            <person name="Harris H.M."/>
            <person name="McCann A."/>
            <person name="Guo C."/>
            <person name="Argimon S."/>
            <person name="Zhang W."/>
            <person name="Yang X."/>
            <person name="Jeffery I.B."/>
            <person name="Cooney J.C."/>
            <person name="Kagawa T.F."/>
            <person name="Liu W."/>
            <person name="Song Y."/>
            <person name="Salvetti E."/>
            <person name="Wrobel A."/>
            <person name="Rasinkangas P."/>
            <person name="Parkhill J."/>
            <person name="Rea M.C."/>
            <person name="O'Sullivan O."/>
            <person name="Ritari J."/>
            <person name="Douillard F.P."/>
            <person name="Paul Ross R."/>
            <person name="Yang R."/>
            <person name="Briner A.E."/>
            <person name="Felis G.E."/>
            <person name="de Vos W.M."/>
            <person name="Barrangou R."/>
            <person name="Klaenhammer T.R."/>
            <person name="Caufield P.W."/>
            <person name="Cui Y."/>
            <person name="Zhang H."/>
            <person name="O'Toole P.W."/>
        </authorList>
    </citation>
    <scope>NUCLEOTIDE SEQUENCE [LARGE SCALE GENOMIC DNA]</scope>
    <source>
        <strain evidence="4 6">DSM 16041</strain>
    </source>
</reference>
<dbReference type="Proteomes" id="UP000051883">
    <property type="component" value="Unassembled WGS sequence"/>
</dbReference>
<feature type="domain" description="Phosphatidic acid phosphatase type 2/haloperoxidase" evidence="2">
    <location>
        <begin position="61"/>
        <end position="174"/>
    </location>
</feature>
<evidence type="ECO:0000313" key="6">
    <source>
        <dbReference type="Proteomes" id="UP000051883"/>
    </source>
</evidence>
<dbReference type="EMBL" id="AZDK01000002">
    <property type="protein sequence ID" value="KRK60648.1"/>
    <property type="molecule type" value="Genomic_DNA"/>
</dbReference>
<dbReference type="PANTHER" id="PTHR14969:SF13">
    <property type="entry name" value="AT30094P"/>
    <property type="match status" value="1"/>
</dbReference>
<feature type="transmembrane region" description="Helical" evidence="1">
    <location>
        <begin position="65"/>
        <end position="83"/>
    </location>
</feature>
<dbReference type="STRING" id="525309.HMPREF0494_0096"/>
<evidence type="ECO:0000313" key="5">
    <source>
        <dbReference type="Proteomes" id="UP000003675"/>
    </source>
</evidence>
<sequence length="176" mass="20049">MMDSKFNYYQFYTALSDWLSRYPRLIAILRWMNRLIVLVMYVAYLLVLVGICWRYRAIPRTGLQVLAPLVIVPGLGFGLVSFFRHRLNAPRPYDEWAIDPLLAREKHGDSLPSRHAFSATVISLVAWRAAWPLGVFLLVLTLILGLVRIIGGVHYPRDIIAGICCGLLCGACLWLF</sequence>
<reference evidence="3 5" key="1">
    <citation type="submission" date="2009-09" db="EMBL/GenBank/DDBJ databases">
        <authorList>
            <person name="Qin X."/>
            <person name="Bachman B."/>
            <person name="Battles P."/>
            <person name="Bell A."/>
            <person name="Bess C."/>
            <person name="Bickham C."/>
            <person name="Chaboub L."/>
            <person name="Chen D."/>
            <person name="Coyle M."/>
            <person name="Deiros D.R."/>
            <person name="Dinh H."/>
            <person name="Forbes L."/>
            <person name="Fowler G."/>
            <person name="Francisco L."/>
            <person name="Fu Q."/>
            <person name="Gubbala S."/>
            <person name="Hale W."/>
            <person name="Han Y."/>
            <person name="Hemphill L."/>
            <person name="Highlander S.K."/>
            <person name="Hirani K."/>
            <person name="Hogues M."/>
            <person name="Jackson L."/>
            <person name="Jakkamsetti A."/>
            <person name="Javaid M."/>
            <person name="Jiang H."/>
            <person name="Korchina V."/>
            <person name="Kovar C."/>
            <person name="Lara F."/>
            <person name="Lee S."/>
            <person name="Mata R."/>
            <person name="Mathew T."/>
            <person name="Moen C."/>
            <person name="Morales K."/>
            <person name="Munidasa M."/>
            <person name="Nazareth L."/>
            <person name="Ngo R."/>
            <person name="Nguyen L."/>
            <person name="Okwuonu G."/>
            <person name="Ongeri F."/>
            <person name="Patil S."/>
            <person name="Petrosino J."/>
            <person name="Pham C."/>
            <person name="Pham P."/>
            <person name="Pu L.-L."/>
            <person name="Puazo M."/>
            <person name="Raj R."/>
            <person name="Reid J."/>
            <person name="Rouhana J."/>
            <person name="Saada N."/>
            <person name="Shang Y."/>
            <person name="Simmons D."/>
            <person name="Thornton R."/>
            <person name="Warren J."/>
            <person name="Weissenberger G."/>
            <person name="Zhang J."/>
            <person name="Zhang L."/>
            <person name="Zhou C."/>
            <person name="Zhu D."/>
            <person name="Muzny D."/>
            <person name="Worley K."/>
            <person name="Gibbs R."/>
        </authorList>
    </citation>
    <scope>NUCLEOTIDE SEQUENCE [LARGE SCALE GENOMIC DNA]</scope>
    <source>
        <strain evidence="3 5">DSM 16041</strain>
    </source>
</reference>
<proteinExistence type="predicted"/>
<feature type="transmembrane region" description="Helical" evidence="1">
    <location>
        <begin position="129"/>
        <end position="147"/>
    </location>
</feature>
<evidence type="ECO:0000313" key="3">
    <source>
        <dbReference type="EMBL" id="EEW54719.1"/>
    </source>
</evidence>
<feature type="transmembrane region" description="Helical" evidence="1">
    <location>
        <begin position="31"/>
        <end position="53"/>
    </location>
</feature>
<keyword evidence="1" id="KW-1133">Transmembrane helix</keyword>
<keyword evidence="1" id="KW-0472">Membrane</keyword>
<dbReference type="PATRIC" id="fig|525309.8.peg.687"/>
<keyword evidence="1" id="KW-0812">Transmembrane</keyword>
<feature type="transmembrane region" description="Helical" evidence="1">
    <location>
        <begin position="159"/>
        <end position="175"/>
    </location>
</feature>
<dbReference type="Pfam" id="PF01569">
    <property type="entry name" value="PAP2"/>
    <property type="match status" value="1"/>
</dbReference>
<evidence type="ECO:0000313" key="4">
    <source>
        <dbReference type="EMBL" id="KRK60648.1"/>
    </source>
</evidence>
<accession>C8P452</accession>
<dbReference type="InterPro" id="IPR000326">
    <property type="entry name" value="PAP2/HPO"/>
</dbReference>
<evidence type="ECO:0000259" key="2">
    <source>
        <dbReference type="SMART" id="SM00014"/>
    </source>
</evidence>
<dbReference type="Proteomes" id="UP000003675">
    <property type="component" value="Unassembled WGS sequence"/>
</dbReference>
<gene>
    <name evidence="4" type="ORF">FC31_GL000674</name>
    <name evidence="3" type="ORF">HMPREF0494_0096</name>
</gene>
<dbReference type="EMBL" id="ACLL01000005">
    <property type="protein sequence ID" value="EEW54719.1"/>
    <property type="molecule type" value="Genomic_DNA"/>
</dbReference>
<dbReference type="HOGENOM" id="CLU_072573_12_0_9"/>
<dbReference type="OrthoDB" id="9789113at2"/>
<dbReference type="RefSeq" id="WP_007124768.1">
    <property type="nucleotide sequence ID" value="NZ_GG700738.1"/>
</dbReference>
<protein>
    <submittedName>
        <fullName evidence="3">PAP2 family protein</fullName>
    </submittedName>
</protein>
<dbReference type="SMART" id="SM00014">
    <property type="entry name" value="acidPPc"/>
    <property type="match status" value="1"/>
</dbReference>
<dbReference type="PANTHER" id="PTHR14969">
    <property type="entry name" value="SPHINGOSINE-1-PHOSPHATE PHOSPHOHYDROLASE"/>
    <property type="match status" value="1"/>
</dbReference>
<dbReference type="Gene3D" id="1.20.144.10">
    <property type="entry name" value="Phosphatidic acid phosphatase type 2/haloperoxidase"/>
    <property type="match status" value="1"/>
</dbReference>
<dbReference type="SUPFAM" id="SSF48317">
    <property type="entry name" value="Acid phosphatase/Vanadium-dependent haloperoxidase"/>
    <property type="match status" value="1"/>
</dbReference>
<name>C8P452_9LACO</name>
<dbReference type="eggNOG" id="COG0671">
    <property type="taxonomic scope" value="Bacteria"/>
</dbReference>
<keyword evidence="6" id="KW-1185">Reference proteome</keyword>
<dbReference type="AlphaFoldDB" id="C8P452"/>